<dbReference type="InterPro" id="IPR012337">
    <property type="entry name" value="RNaseH-like_sf"/>
</dbReference>
<dbReference type="Gene3D" id="3.30.420.10">
    <property type="entry name" value="Ribonuclease H-like superfamily/Ribonuclease H"/>
    <property type="match status" value="1"/>
</dbReference>
<evidence type="ECO:0000313" key="3">
    <source>
        <dbReference type="Proteomes" id="UP000252357"/>
    </source>
</evidence>
<evidence type="ECO:0000313" key="2">
    <source>
        <dbReference type="EMBL" id="RCS56971.1"/>
    </source>
</evidence>
<dbReference type="SUPFAM" id="SSF53098">
    <property type="entry name" value="Ribonuclease H-like"/>
    <property type="match status" value="1"/>
</dbReference>
<dbReference type="GO" id="GO:0015074">
    <property type="term" value="P:DNA integration"/>
    <property type="evidence" value="ECO:0007669"/>
    <property type="project" value="InterPro"/>
</dbReference>
<name>A0A368L083_9BURK</name>
<comment type="caution">
    <text evidence="2">The sequence shown here is derived from an EMBL/GenBank/DDBJ whole genome shotgun (WGS) entry which is preliminary data.</text>
</comment>
<proteinExistence type="predicted"/>
<protein>
    <submittedName>
        <fullName evidence="2">Transposase</fullName>
    </submittedName>
</protein>
<feature type="domain" description="Integrase catalytic" evidence="1">
    <location>
        <begin position="19"/>
        <end position="72"/>
    </location>
</feature>
<dbReference type="AlphaFoldDB" id="A0A368L083"/>
<reference evidence="2 3" key="1">
    <citation type="journal article" date="2018" name="Int. J. Syst. Evol. Microbiol.">
        <title>Parvibium lacunae gen. nov., sp. nov., a new member of the family Alcaligenaceae isolated from a freshwater pond.</title>
        <authorList>
            <person name="Chen W.M."/>
            <person name="Xie P.B."/>
            <person name="Hsu M.Y."/>
            <person name="Sheu S.Y."/>
        </authorList>
    </citation>
    <scope>NUCLEOTIDE SEQUENCE [LARGE SCALE GENOMIC DNA]</scope>
    <source>
        <strain evidence="2 3">KMB9</strain>
    </source>
</reference>
<dbReference type="GO" id="GO:0003676">
    <property type="term" value="F:nucleic acid binding"/>
    <property type="evidence" value="ECO:0007669"/>
    <property type="project" value="InterPro"/>
</dbReference>
<dbReference type="Proteomes" id="UP000252357">
    <property type="component" value="Unassembled WGS sequence"/>
</dbReference>
<keyword evidence="3" id="KW-1185">Reference proteome</keyword>
<sequence>MCPEPITTKPHHDRTKSNLGRRIQTQLVREAFEMAMLRHGNPKGVIFHSDQGSQYASREFRLQLAQHTAEHERRYNTLRPHSFNRHLPPNKGAVTLAKQSKPFILNYG</sequence>
<dbReference type="EMBL" id="QPGB01000004">
    <property type="protein sequence ID" value="RCS56971.1"/>
    <property type="molecule type" value="Genomic_DNA"/>
</dbReference>
<dbReference type="InterPro" id="IPR001584">
    <property type="entry name" value="Integrase_cat-core"/>
</dbReference>
<dbReference type="Pfam" id="PF00665">
    <property type="entry name" value="rve"/>
    <property type="match status" value="1"/>
</dbReference>
<gene>
    <name evidence="2" type="ORF">DU000_09170</name>
</gene>
<organism evidence="2 3">
    <name type="scientific">Parvibium lacunae</name>
    <dbReference type="NCBI Taxonomy" id="1888893"/>
    <lineage>
        <taxon>Bacteria</taxon>
        <taxon>Pseudomonadati</taxon>
        <taxon>Pseudomonadota</taxon>
        <taxon>Betaproteobacteria</taxon>
        <taxon>Burkholderiales</taxon>
        <taxon>Alcaligenaceae</taxon>
        <taxon>Parvibium</taxon>
    </lineage>
</organism>
<evidence type="ECO:0000259" key="1">
    <source>
        <dbReference type="Pfam" id="PF00665"/>
    </source>
</evidence>
<accession>A0A368L083</accession>
<dbReference type="InterPro" id="IPR036397">
    <property type="entry name" value="RNaseH_sf"/>
</dbReference>